<dbReference type="PANTHER" id="PTHR30118:SF15">
    <property type="entry name" value="TRANSCRIPTIONAL REGULATORY PROTEIN"/>
    <property type="match status" value="1"/>
</dbReference>
<evidence type="ECO:0000256" key="3">
    <source>
        <dbReference type="ARBA" id="ARBA00023125"/>
    </source>
</evidence>
<dbReference type="PROSITE" id="PS50931">
    <property type="entry name" value="HTH_LYSR"/>
    <property type="match status" value="1"/>
</dbReference>
<keyword evidence="2" id="KW-0805">Transcription regulation</keyword>
<dbReference type="InterPro" id="IPR036390">
    <property type="entry name" value="WH_DNA-bd_sf"/>
</dbReference>
<keyword evidence="4" id="KW-0804">Transcription</keyword>
<evidence type="ECO:0000259" key="5">
    <source>
        <dbReference type="PROSITE" id="PS50931"/>
    </source>
</evidence>
<gene>
    <name evidence="6" type="ORF">ACFFUV_14835</name>
</gene>
<dbReference type="SUPFAM" id="SSF46785">
    <property type="entry name" value="Winged helix' DNA-binding domain"/>
    <property type="match status" value="1"/>
</dbReference>
<dbReference type="Pfam" id="PF00126">
    <property type="entry name" value="HTH_1"/>
    <property type="match status" value="1"/>
</dbReference>
<reference evidence="6 7" key="1">
    <citation type="submission" date="2024-09" db="EMBL/GenBank/DDBJ databases">
        <authorList>
            <person name="Sun Q."/>
            <person name="Mori K."/>
        </authorList>
    </citation>
    <scope>NUCLEOTIDE SEQUENCE [LARGE SCALE GENOMIC DNA]</scope>
    <source>
        <strain evidence="6 7">CECT 8064</strain>
    </source>
</reference>
<evidence type="ECO:0000256" key="4">
    <source>
        <dbReference type="ARBA" id="ARBA00023163"/>
    </source>
</evidence>
<dbReference type="InterPro" id="IPR036388">
    <property type="entry name" value="WH-like_DNA-bd_sf"/>
</dbReference>
<dbReference type="InterPro" id="IPR005119">
    <property type="entry name" value="LysR_subst-bd"/>
</dbReference>
<organism evidence="6 7">
    <name type="scientific">Vibrio olivae</name>
    <dbReference type="NCBI Taxonomy" id="1243002"/>
    <lineage>
        <taxon>Bacteria</taxon>
        <taxon>Pseudomonadati</taxon>
        <taxon>Pseudomonadota</taxon>
        <taxon>Gammaproteobacteria</taxon>
        <taxon>Vibrionales</taxon>
        <taxon>Vibrionaceae</taxon>
        <taxon>Vibrio</taxon>
    </lineage>
</organism>
<dbReference type="SUPFAM" id="SSF53850">
    <property type="entry name" value="Periplasmic binding protein-like II"/>
    <property type="match status" value="1"/>
</dbReference>
<feature type="domain" description="HTH lysR-type" evidence="5">
    <location>
        <begin position="5"/>
        <end position="62"/>
    </location>
</feature>
<dbReference type="RefSeq" id="WP_390194294.1">
    <property type="nucleotide sequence ID" value="NZ_JBHMEP010000004.1"/>
</dbReference>
<dbReference type="Gene3D" id="3.40.190.10">
    <property type="entry name" value="Periplasmic binding protein-like II"/>
    <property type="match status" value="2"/>
</dbReference>
<proteinExistence type="inferred from homology"/>
<dbReference type="Pfam" id="PF03466">
    <property type="entry name" value="LysR_substrate"/>
    <property type="match status" value="1"/>
</dbReference>
<dbReference type="Proteomes" id="UP001589645">
    <property type="component" value="Unassembled WGS sequence"/>
</dbReference>
<dbReference type="Gene3D" id="1.10.10.10">
    <property type="entry name" value="Winged helix-like DNA-binding domain superfamily/Winged helix DNA-binding domain"/>
    <property type="match status" value="1"/>
</dbReference>
<accession>A0ABV5HQM7</accession>
<evidence type="ECO:0000313" key="7">
    <source>
        <dbReference type="Proteomes" id="UP001589645"/>
    </source>
</evidence>
<comment type="caution">
    <text evidence="6">The sequence shown here is derived from an EMBL/GenBank/DDBJ whole genome shotgun (WGS) entry which is preliminary data.</text>
</comment>
<evidence type="ECO:0000256" key="2">
    <source>
        <dbReference type="ARBA" id="ARBA00023015"/>
    </source>
</evidence>
<sequence length="298" mass="33581">MTEPLDLNLLKVLILINKHRQLRPVAKELGKTESAVSKYLAKLRIQLDDTLFVRGAHRLEPTEFTLKLLPQISAGLDLLDGAIARQEFIPQAYDKVVRIALPEIVQHLIGADLMVALWEVLPKAQVQITNWHDLTPEHILDNKVDIGVQYFNPMQTKSIYQQKLGRVVGSIVSCEDDKLKTAKELLKRRFVVLEMKGWHQNQAIIKTSLEEVGIEINSVGTIDNMHALLDLVRKRHIVSLLPNIGKASEDIVYHSFSESGIAVDLPNVVANYKALNMGSPLHVLLYKTLKDVMFPKAN</sequence>
<evidence type="ECO:0000313" key="6">
    <source>
        <dbReference type="EMBL" id="MFB9136247.1"/>
    </source>
</evidence>
<evidence type="ECO:0000256" key="1">
    <source>
        <dbReference type="ARBA" id="ARBA00009437"/>
    </source>
</evidence>
<keyword evidence="3" id="KW-0238">DNA-binding</keyword>
<comment type="similarity">
    <text evidence="1">Belongs to the LysR transcriptional regulatory family.</text>
</comment>
<dbReference type="InterPro" id="IPR000847">
    <property type="entry name" value="LysR_HTH_N"/>
</dbReference>
<dbReference type="InterPro" id="IPR050389">
    <property type="entry name" value="LysR-type_TF"/>
</dbReference>
<keyword evidence="7" id="KW-1185">Reference proteome</keyword>
<protein>
    <submittedName>
        <fullName evidence="6">LysR family transcriptional regulator</fullName>
    </submittedName>
</protein>
<dbReference type="EMBL" id="JBHMEP010000004">
    <property type="protein sequence ID" value="MFB9136247.1"/>
    <property type="molecule type" value="Genomic_DNA"/>
</dbReference>
<name>A0ABV5HQM7_9VIBR</name>
<dbReference type="PANTHER" id="PTHR30118">
    <property type="entry name" value="HTH-TYPE TRANSCRIPTIONAL REGULATOR LEUO-RELATED"/>
    <property type="match status" value="1"/>
</dbReference>